<keyword evidence="9" id="KW-1185">Reference proteome</keyword>
<dbReference type="EMBL" id="CP002738">
    <property type="protein sequence ID" value="AEG00328.1"/>
    <property type="molecule type" value="Genomic_DNA"/>
</dbReference>
<evidence type="ECO:0000256" key="3">
    <source>
        <dbReference type="ARBA" id="ARBA00034247"/>
    </source>
</evidence>
<dbReference type="InterPro" id="IPR029016">
    <property type="entry name" value="GAF-like_dom_sf"/>
</dbReference>
<reference evidence="8 9" key="1">
    <citation type="journal article" date="2011" name="J. Bacteriol.">
        <title>Complete Genome Sequence of the Aerobic Marine Methanotroph Methylomonas methanica MC09.</title>
        <authorList>
            <person name="Boden R."/>
            <person name="Cunliffe M."/>
            <person name="Scanlan J."/>
            <person name="Moussard H."/>
            <person name="Kits K.D."/>
            <person name="Klotz M.G."/>
            <person name="Jetten M.S."/>
            <person name="Vuilleumier S."/>
            <person name="Han J."/>
            <person name="Peters L."/>
            <person name="Mikhailova N."/>
            <person name="Teshima H."/>
            <person name="Tapia R."/>
            <person name="Kyrpides N."/>
            <person name="Ivanova N."/>
            <person name="Pagani I."/>
            <person name="Cheng J.F."/>
            <person name="Goodwin L."/>
            <person name="Han C."/>
            <person name="Hauser L."/>
            <person name="Land M.L."/>
            <person name="Lapidus A."/>
            <person name="Lucas S."/>
            <person name="Pitluck S."/>
            <person name="Woyke T."/>
            <person name="Stein L."/>
            <person name="Murrell J.C."/>
        </authorList>
    </citation>
    <scope>NUCLEOTIDE SEQUENCE [LARGE SCALE GENOMIC DNA]</scope>
    <source>
        <strain evidence="8 9">MC09</strain>
    </source>
</reference>
<feature type="transmembrane region" description="Helical" evidence="4">
    <location>
        <begin position="7"/>
        <end position="27"/>
    </location>
</feature>
<dbReference type="GO" id="GO:0052621">
    <property type="term" value="F:diguanylate cyclase activity"/>
    <property type="evidence" value="ECO:0007669"/>
    <property type="project" value="UniProtKB-EC"/>
</dbReference>
<dbReference type="PANTHER" id="PTHR45138">
    <property type="entry name" value="REGULATORY COMPONENTS OF SENSORY TRANSDUCTION SYSTEM"/>
    <property type="match status" value="1"/>
</dbReference>
<feature type="domain" description="GGDEF" evidence="7">
    <location>
        <begin position="633"/>
        <end position="770"/>
    </location>
</feature>
<comment type="cofactor">
    <cofactor evidence="1">
        <name>Mg(2+)</name>
        <dbReference type="ChEBI" id="CHEBI:18420"/>
    </cofactor>
</comment>
<evidence type="ECO:0000259" key="7">
    <source>
        <dbReference type="PROSITE" id="PS50887"/>
    </source>
</evidence>
<dbReference type="InterPro" id="IPR000014">
    <property type="entry name" value="PAS"/>
</dbReference>
<dbReference type="InterPro" id="IPR050469">
    <property type="entry name" value="Diguanylate_Cyclase"/>
</dbReference>
<feature type="domain" description="PAC" evidence="6">
    <location>
        <begin position="553"/>
        <end position="605"/>
    </location>
</feature>
<dbReference type="InterPro" id="IPR001610">
    <property type="entry name" value="PAC"/>
</dbReference>
<dbReference type="PANTHER" id="PTHR45138:SF9">
    <property type="entry name" value="DIGUANYLATE CYCLASE DGCM-RELATED"/>
    <property type="match status" value="1"/>
</dbReference>
<keyword evidence="4" id="KW-1133">Transmembrane helix</keyword>
<evidence type="ECO:0000259" key="5">
    <source>
        <dbReference type="PROSITE" id="PS50112"/>
    </source>
</evidence>
<dbReference type="InterPro" id="IPR043128">
    <property type="entry name" value="Rev_trsase/Diguanyl_cyclase"/>
</dbReference>
<dbReference type="InterPro" id="IPR035965">
    <property type="entry name" value="PAS-like_dom_sf"/>
</dbReference>
<dbReference type="SUPFAM" id="SSF55073">
    <property type="entry name" value="Nucleotide cyclase"/>
    <property type="match status" value="1"/>
</dbReference>
<protein>
    <recommendedName>
        <fullName evidence="2">diguanylate cyclase</fullName>
        <ecNumber evidence="2">2.7.7.65</ecNumber>
    </recommendedName>
</protein>
<proteinExistence type="predicted"/>
<dbReference type="eggNOG" id="COG2202">
    <property type="taxonomic scope" value="Bacteria"/>
</dbReference>
<gene>
    <name evidence="8" type="ordered locus">Metme_1912</name>
</gene>
<name>G0A4B2_METMM</name>
<dbReference type="Proteomes" id="UP000008888">
    <property type="component" value="Chromosome"/>
</dbReference>
<evidence type="ECO:0000256" key="4">
    <source>
        <dbReference type="SAM" id="Phobius"/>
    </source>
</evidence>
<dbReference type="OrthoDB" id="92309at2"/>
<dbReference type="SUPFAM" id="SSF55781">
    <property type="entry name" value="GAF domain-like"/>
    <property type="match status" value="1"/>
</dbReference>
<dbReference type="GO" id="GO:0043709">
    <property type="term" value="P:cell adhesion involved in single-species biofilm formation"/>
    <property type="evidence" value="ECO:0007669"/>
    <property type="project" value="TreeGrafter"/>
</dbReference>
<evidence type="ECO:0000313" key="8">
    <source>
        <dbReference type="EMBL" id="AEG00328.1"/>
    </source>
</evidence>
<evidence type="ECO:0000256" key="2">
    <source>
        <dbReference type="ARBA" id="ARBA00012528"/>
    </source>
</evidence>
<dbReference type="CDD" id="cd01949">
    <property type="entry name" value="GGDEF"/>
    <property type="match status" value="1"/>
</dbReference>
<dbReference type="NCBIfam" id="TIGR00229">
    <property type="entry name" value="sensory_box"/>
    <property type="match status" value="1"/>
</dbReference>
<sequence length="770" mass="88004">MSTKKSIAIVVVFWWIFACFFFFSYTLHIQQRLESTQKELIGLSKIKSLNLLNKALQRYRGLYPLDPEQAADGGHIHQRLIELRQTVSSVESVLNDAKTASEIDAVFSSKDQEANLFDQITMLIEKNNQQLRIIADKYELLYEPDRENFILLELVLYTIPDMIESAAKSKAIATRAHTVYERPNDLSLIDNNLYVFSQAFHNLKLLIDQFENYSEFIQSVAVIEQEYQDYYQLLTGVSEAKPLGPGLFLFSEGTRLVDASYALAELSRQKLKANFQQRLVTYSQLLRVSYAALLIGLTLSIYVYLRFYRRSKIDRQLAASRKINEDRVNDLRKALHNLNTLQEICNHSLRFIAQHLSAVSGVLFIHNEKIEQLNLSATFGVNPKSVKHKLKIGEGPIGQCVLDARIYESTINQESNPSSVNIGITNANVKKILTFPLVNLGSTVGVIQLLLLEGKPIEHETVSQFADVMASYIDKEKKYDESKKYFASINKNVITSSTDAKGVITQVSQAFADISGYTKEELIGQKHSIIRHPDMPAELFKDLWSTITKGNTWNHEVKNRTKDGGFYWVDVTISPDLDFYGNIIGYTAIRHDITEKKKNEEIAITDGLTQIYNRRHFDTCFELKIREMRRDMKPFLFAMLDIDFFKQYNDNYGHQQGDNVLISIANTLKHCLRRPRDMVFRLGGEEFGFICDADSLEDAIKICEAVRETVESLKISHQYNAAAAYVTISSGVIFITPDTRFSPEHYYKAADEMLYQAKTSGRNNVKLRTL</sequence>
<dbReference type="PROSITE" id="PS50112">
    <property type="entry name" value="PAS"/>
    <property type="match status" value="1"/>
</dbReference>
<dbReference type="HOGENOM" id="CLU_362825_0_0_6"/>
<dbReference type="CDD" id="cd00130">
    <property type="entry name" value="PAS"/>
    <property type="match status" value="1"/>
</dbReference>
<dbReference type="STRING" id="857087.Metme_1912"/>
<dbReference type="EC" id="2.7.7.65" evidence="2"/>
<dbReference type="InterPro" id="IPR013655">
    <property type="entry name" value="PAS_fold_3"/>
</dbReference>
<dbReference type="Gene3D" id="3.30.70.270">
    <property type="match status" value="1"/>
</dbReference>
<dbReference type="PROSITE" id="PS50113">
    <property type="entry name" value="PAC"/>
    <property type="match status" value="1"/>
</dbReference>
<dbReference type="AlphaFoldDB" id="G0A4B2"/>
<dbReference type="eggNOG" id="COG3706">
    <property type="taxonomic scope" value="Bacteria"/>
</dbReference>
<accession>G0A4B2</accession>
<dbReference type="Gene3D" id="3.30.450.40">
    <property type="match status" value="1"/>
</dbReference>
<dbReference type="InterPro" id="IPR029787">
    <property type="entry name" value="Nucleotide_cyclase"/>
</dbReference>
<dbReference type="FunFam" id="3.30.70.270:FF:000001">
    <property type="entry name" value="Diguanylate cyclase domain protein"/>
    <property type="match status" value="1"/>
</dbReference>
<dbReference type="PROSITE" id="PS50887">
    <property type="entry name" value="GGDEF"/>
    <property type="match status" value="1"/>
</dbReference>
<organism evidence="8 9">
    <name type="scientific">Methylomonas methanica (strain DSM 25384 / MC09)</name>
    <dbReference type="NCBI Taxonomy" id="857087"/>
    <lineage>
        <taxon>Bacteria</taxon>
        <taxon>Pseudomonadati</taxon>
        <taxon>Pseudomonadota</taxon>
        <taxon>Gammaproteobacteria</taxon>
        <taxon>Methylococcales</taxon>
        <taxon>Methylococcaceae</taxon>
        <taxon>Methylomonas</taxon>
    </lineage>
</organism>
<dbReference type="GO" id="GO:1902201">
    <property type="term" value="P:negative regulation of bacterial-type flagellum-dependent cell motility"/>
    <property type="evidence" value="ECO:0007669"/>
    <property type="project" value="TreeGrafter"/>
</dbReference>
<dbReference type="PROSITE" id="PS51257">
    <property type="entry name" value="PROKAR_LIPOPROTEIN"/>
    <property type="match status" value="1"/>
</dbReference>
<feature type="domain" description="PAS" evidence="5">
    <location>
        <begin position="499"/>
        <end position="550"/>
    </location>
</feature>
<dbReference type="RefSeq" id="WP_013818579.1">
    <property type="nucleotide sequence ID" value="NC_015572.1"/>
</dbReference>
<dbReference type="KEGG" id="mmt:Metme_1912"/>
<reference evidence="9" key="3">
    <citation type="submission" date="2011-05" db="EMBL/GenBank/DDBJ databases">
        <title>Complete sequence of Methylomonas methanica MC09.</title>
        <authorList>
            <consortium name="US DOE Joint Genome Institute"/>
            <person name="Lucas S."/>
            <person name="Han J."/>
            <person name="Lapidus A."/>
            <person name="Cheng J.-F."/>
            <person name="Goodwin L."/>
            <person name="Pitluck S."/>
            <person name="Peters L."/>
            <person name="Mikhailova N."/>
            <person name="Teshima H."/>
            <person name="Han C."/>
            <person name="Tapia R."/>
            <person name="Land M."/>
            <person name="Hauser L."/>
            <person name="Kyrpides N."/>
            <person name="Ivanova N."/>
            <person name="Pagani I."/>
            <person name="Stein L."/>
            <person name="Woyke T."/>
        </authorList>
    </citation>
    <scope>NUCLEOTIDE SEQUENCE [LARGE SCALE GENOMIC DNA]</scope>
    <source>
        <strain evidence="9">MC09</strain>
    </source>
</reference>
<dbReference type="NCBIfam" id="TIGR00254">
    <property type="entry name" value="GGDEF"/>
    <property type="match status" value="1"/>
</dbReference>
<evidence type="ECO:0000256" key="1">
    <source>
        <dbReference type="ARBA" id="ARBA00001946"/>
    </source>
</evidence>
<evidence type="ECO:0000313" key="9">
    <source>
        <dbReference type="Proteomes" id="UP000008888"/>
    </source>
</evidence>
<evidence type="ECO:0000259" key="6">
    <source>
        <dbReference type="PROSITE" id="PS50113"/>
    </source>
</evidence>
<comment type="catalytic activity">
    <reaction evidence="3">
        <text>2 GTP = 3',3'-c-di-GMP + 2 diphosphate</text>
        <dbReference type="Rhea" id="RHEA:24898"/>
        <dbReference type="ChEBI" id="CHEBI:33019"/>
        <dbReference type="ChEBI" id="CHEBI:37565"/>
        <dbReference type="ChEBI" id="CHEBI:58805"/>
        <dbReference type="EC" id="2.7.7.65"/>
    </reaction>
</comment>
<dbReference type="InterPro" id="IPR000160">
    <property type="entry name" value="GGDEF_dom"/>
</dbReference>
<dbReference type="Pfam" id="PF08447">
    <property type="entry name" value="PAS_3"/>
    <property type="match status" value="1"/>
</dbReference>
<keyword evidence="4" id="KW-0812">Transmembrane</keyword>
<dbReference type="InterPro" id="IPR000700">
    <property type="entry name" value="PAS-assoc_C"/>
</dbReference>
<dbReference type="Gene3D" id="3.30.450.20">
    <property type="entry name" value="PAS domain"/>
    <property type="match status" value="1"/>
</dbReference>
<dbReference type="GO" id="GO:0005886">
    <property type="term" value="C:plasma membrane"/>
    <property type="evidence" value="ECO:0007669"/>
    <property type="project" value="TreeGrafter"/>
</dbReference>
<keyword evidence="4" id="KW-0472">Membrane</keyword>
<dbReference type="SMART" id="SM00267">
    <property type="entry name" value="GGDEF"/>
    <property type="match status" value="1"/>
</dbReference>
<dbReference type="Pfam" id="PF00990">
    <property type="entry name" value="GGDEF"/>
    <property type="match status" value="1"/>
</dbReference>
<dbReference type="SUPFAM" id="SSF55785">
    <property type="entry name" value="PYP-like sensor domain (PAS domain)"/>
    <property type="match status" value="1"/>
</dbReference>
<dbReference type="eggNOG" id="COG2203">
    <property type="taxonomic scope" value="Bacteria"/>
</dbReference>
<reference key="2">
    <citation type="submission" date="2011-05" db="EMBL/GenBank/DDBJ databases">
        <title>Complete genome sequence of the aerobic marine methanotroph Methylomonas methanica MC09.</title>
        <authorList>
            <person name="Boden R."/>
            <person name="Cunliffe M."/>
            <person name="Scanlan J."/>
            <person name="Moussard H."/>
            <person name="Kits K.D."/>
            <person name="Klotz M."/>
            <person name="Jetten M."/>
            <person name="Vuilleumier S."/>
            <person name="Han J."/>
            <person name="Peters L."/>
            <person name="Mikhailova N."/>
            <person name="Teshima H."/>
            <person name="Tapia R."/>
            <person name="Kyrpides N."/>
            <person name="Ivanova N."/>
            <person name="Pagani I."/>
            <person name="Cheng J.-F."/>
            <person name="Goodwin L."/>
            <person name="Han C."/>
            <person name="Hauser L."/>
            <person name="Land M."/>
            <person name="Lapidus A."/>
            <person name="Lucas S."/>
            <person name="Pitluck S."/>
            <person name="Woyke T."/>
            <person name="Stein L.Y."/>
            <person name="Murrell C."/>
        </authorList>
    </citation>
    <scope>NUCLEOTIDE SEQUENCE</scope>
    <source>
        <strain>MC09</strain>
    </source>
</reference>
<dbReference type="SMART" id="SM00086">
    <property type="entry name" value="PAC"/>
    <property type="match status" value="1"/>
</dbReference>